<evidence type="ECO:0000256" key="3">
    <source>
        <dbReference type="ARBA" id="ARBA00022723"/>
    </source>
</evidence>
<feature type="transmembrane region" description="Helical" evidence="7">
    <location>
        <begin position="37"/>
        <end position="59"/>
    </location>
</feature>
<keyword evidence="7" id="KW-0472">Membrane</keyword>
<evidence type="ECO:0000256" key="6">
    <source>
        <dbReference type="ARBA" id="ARBA00023049"/>
    </source>
</evidence>
<dbReference type="AlphaFoldDB" id="A0A7I8VK77"/>
<dbReference type="OrthoDB" id="6475849at2759"/>
<dbReference type="PANTHER" id="PTHR11733:SF241">
    <property type="entry name" value="GH26575P-RELATED"/>
    <property type="match status" value="1"/>
</dbReference>
<keyword evidence="3" id="KW-0479">Metal-binding</keyword>
<evidence type="ECO:0000313" key="10">
    <source>
        <dbReference type="EMBL" id="CAD5115682.1"/>
    </source>
</evidence>
<keyword evidence="4" id="KW-0378">Hydrolase</keyword>
<reference evidence="10 11" key="1">
    <citation type="submission" date="2020-08" db="EMBL/GenBank/DDBJ databases">
        <authorList>
            <person name="Hejnol A."/>
        </authorList>
    </citation>
    <scope>NUCLEOTIDE SEQUENCE [LARGE SCALE GENOMIC DNA]</scope>
</reference>
<accession>A0A7I8VK77</accession>
<keyword evidence="2" id="KW-0645">Protease</keyword>
<dbReference type="GO" id="GO:0005886">
    <property type="term" value="C:plasma membrane"/>
    <property type="evidence" value="ECO:0007669"/>
    <property type="project" value="TreeGrafter"/>
</dbReference>
<dbReference type="GO" id="GO:0046872">
    <property type="term" value="F:metal ion binding"/>
    <property type="evidence" value="ECO:0007669"/>
    <property type="project" value="UniProtKB-KW"/>
</dbReference>
<dbReference type="Gene3D" id="1.10.1380.10">
    <property type="entry name" value="Neutral endopeptidase , domain2"/>
    <property type="match status" value="1"/>
</dbReference>
<keyword evidence="7" id="KW-0812">Transmembrane</keyword>
<proteinExistence type="predicted"/>
<dbReference type="CDD" id="cd08662">
    <property type="entry name" value="M13"/>
    <property type="match status" value="1"/>
</dbReference>
<dbReference type="Pfam" id="PF05649">
    <property type="entry name" value="Peptidase_M13_N"/>
    <property type="match status" value="1"/>
</dbReference>
<evidence type="ECO:0000259" key="8">
    <source>
        <dbReference type="Pfam" id="PF01431"/>
    </source>
</evidence>
<dbReference type="PRINTS" id="PR00786">
    <property type="entry name" value="NEPRILYSIN"/>
</dbReference>
<dbReference type="InterPro" id="IPR042089">
    <property type="entry name" value="Peptidase_M13_dom_2"/>
</dbReference>
<dbReference type="Proteomes" id="UP000549394">
    <property type="component" value="Unassembled WGS sequence"/>
</dbReference>
<evidence type="ECO:0000313" key="11">
    <source>
        <dbReference type="Proteomes" id="UP000549394"/>
    </source>
</evidence>
<dbReference type="SUPFAM" id="SSF55486">
    <property type="entry name" value="Metalloproteases ('zincins'), catalytic domain"/>
    <property type="match status" value="1"/>
</dbReference>
<evidence type="ECO:0000256" key="1">
    <source>
        <dbReference type="ARBA" id="ARBA00001947"/>
    </source>
</evidence>
<feature type="domain" description="Peptidase M13 C-terminal" evidence="8">
    <location>
        <begin position="533"/>
        <end position="738"/>
    </location>
</feature>
<dbReference type="EMBL" id="CAJFCJ010000006">
    <property type="protein sequence ID" value="CAD5115682.1"/>
    <property type="molecule type" value="Genomic_DNA"/>
</dbReference>
<dbReference type="GO" id="GO:0004222">
    <property type="term" value="F:metalloendopeptidase activity"/>
    <property type="evidence" value="ECO:0007669"/>
    <property type="project" value="InterPro"/>
</dbReference>
<keyword evidence="7" id="KW-1133">Transmembrane helix</keyword>
<dbReference type="GO" id="GO:0016485">
    <property type="term" value="P:protein processing"/>
    <property type="evidence" value="ECO:0007669"/>
    <property type="project" value="TreeGrafter"/>
</dbReference>
<keyword evidence="6" id="KW-0482">Metalloprotease</keyword>
<feature type="domain" description="Peptidase M13 N-terminal" evidence="9">
    <location>
        <begin position="90"/>
        <end position="474"/>
    </location>
</feature>
<dbReference type="PANTHER" id="PTHR11733">
    <property type="entry name" value="ZINC METALLOPROTEASE FAMILY M13 NEPRILYSIN-RELATED"/>
    <property type="match status" value="1"/>
</dbReference>
<keyword evidence="5" id="KW-0862">Zinc</keyword>
<comment type="caution">
    <text evidence="10">The sequence shown here is derived from an EMBL/GenBank/DDBJ whole genome shotgun (WGS) entry which is preliminary data.</text>
</comment>
<evidence type="ECO:0000256" key="5">
    <source>
        <dbReference type="ARBA" id="ARBA00022833"/>
    </source>
</evidence>
<organism evidence="10 11">
    <name type="scientific">Dimorphilus gyrociliatus</name>
    <dbReference type="NCBI Taxonomy" id="2664684"/>
    <lineage>
        <taxon>Eukaryota</taxon>
        <taxon>Metazoa</taxon>
        <taxon>Spiralia</taxon>
        <taxon>Lophotrochozoa</taxon>
        <taxon>Annelida</taxon>
        <taxon>Polychaeta</taxon>
        <taxon>Polychaeta incertae sedis</taxon>
        <taxon>Dinophilidae</taxon>
        <taxon>Dimorphilus</taxon>
    </lineage>
</organism>
<dbReference type="Pfam" id="PF01431">
    <property type="entry name" value="Peptidase_M13"/>
    <property type="match status" value="1"/>
</dbReference>
<dbReference type="InterPro" id="IPR000718">
    <property type="entry name" value="Peptidase_M13"/>
</dbReference>
<evidence type="ECO:0000256" key="4">
    <source>
        <dbReference type="ARBA" id="ARBA00022801"/>
    </source>
</evidence>
<dbReference type="Gene3D" id="3.40.390.10">
    <property type="entry name" value="Collagenase (Catalytic Domain)"/>
    <property type="match status" value="1"/>
</dbReference>
<comment type="cofactor">
    <cofactor evidence="1">
        <name>Zn(2+)</name>
        <dbReference type="ChEBI" id="CHEBI:29105"/>
    </cofactor>
</comment>
<dbReference type="InterPro" id="IPR008753">
    <property type="entry name" value="Peptidase_M13_N"/>
</dbReference>
<keyword evidence="11" id="KW-1185">Reference proteome</keyword>
<evidence type="ECO:0000259" key="9">
    <source>
        <dbReference type="Pfam" id="PF05649"/>
    </source>
</evidence>
<name>A0A7I8VK77_9ANNE</name>
<protein>
    <submittedName>
        <fullName evidence="10">DgyrCDS4634</fullName>
    </submittedName>
</protein>
<gene>
    <name evidence="10" type="ORF">DGYR_LOCUS4396</name>
</gene>
<dbReference type="InterPro" id="IPR018497">
    <property type="entry name" value="Peptidase_M13_C"/>
</dbReference>
<dbReference type="InterPro" id="IPR024079">
    <property type="entry name" value="MetalloPept_cat_dom_sf"/>
</dbReference>
<sequence length="739" mass="85985">MSGKEEKNGELRSEKENLTVVYNPESARGQRRQTFNIYLLLICILLLATSIAFGIIAFLRRTPASRECLTENCVRTATLLLDAMDPMVDPCKDFFQFACGSWNQKHVIPDDKSTFNTFEKQYDELQLKLRRLLQQPIWPVDSTAVVKAKTLYRSCINTTRIEQEGVRVLEKFLKSMGGWPVVDPNWHEDKWKLETVLTKLRKSHRQKILIRSEVGPDDKNSSMYILQIDQGDLGMPGIEYYSEKRKVFEAYHRYMIEIAILMGATPEKARREMNDVIKFEKRLAEITIPKDDRIDTSQMYDKKTVEELQKVVPQFNWLEYFNGFLLVKIDESEPVVSMATKYFVKFGDLLQNTSKRTIANYLIWRTLLRFIPDLPKKYQDARLTYKRLAMGIKRDVVRWQKCVGYINDKLGLAVGRMFVKENFKKESKESVSEMISDIREAFNEILEENDWMDEETKKVAEEKANAMKERIGYPDFILNSTKLDEFYSRIVVSENDYFQNVLNVEEFNSYETYRKLRKPVDSDFWAHIPAQVNAYYNPNTNDILFPAGILQPIFYSKNFPKSLNYGGIGVVIGHEITHGFDDKGRQYDKNGNLKQWWKNSTVKAFRDRAQCMIDQYSQYELKPFNFSINGKLTQGENIADNGGLKESFRAYKKWEKKHGPEALLPGINLSHDQLFFLNFAQIWCGIMRREEAYQKTTNGVHSPGPIRVKGSLSNSKEFSKAYNCPVGSPMNPVKKCSVW</sequence>
<dbReference type="PROSITE" id="PS51885">
    <property type="entry name" value="NEPRILYSIN"/>
    <property type="match status" value="1"/>
</dbReference>
<evidence type="ECO:0000256" key="7">
    <source>
        <dbReference type="SAM" id="Phobius"/>
    </source>
</evidence>
<evidence type="ECO:0000256" key="2">
    <source>
        <dbReference type="ARBA" id="ARBA00022670"/>
    </source>
</evidence>